<feature type="transmembrane region" description="Helical" evidence="6">
    <location>
        <begin position="125"/>
        <end position="145"/>
    </location>
</feature>
<feature type="transmembrane region" description="Helical" evidence="6">
    <location>
        <begin position="12"/>
        <end position="33"/>
    </location>
</feature>
<feature type="transmembrane region" description="Helical" evidence="6">
    <location>
        <begin position="375"/>
        <end position="391"/>
    </location>
</feature>
<feature type="transmembrane region" description="Helical" evidence="6">
    <location>
        <begin position="257"/>
        <end position="282"/>
    </location>
</feature>
<dbReference type="Pfam" id="PF01943">
    <property type="entry name" value="Polysacc_synt"/>
    <property type="match status" value="1"/>
</dbReference>
<gene>
    <name evidence="7" type="ORF">DFQ06_0555</name>
</gene>
<dbReference type="PANTHER" id="PTHR30250:SF26">
    <property type="entry name" value="PSMA PROTEIN"/>
    <property type="match status" value="1"/>
</dbReference>
<evidence type="ECO:0000313" key="8">
    <source>
        <dbReference type="Proteomes" id="UP000294824"/>
    </source>
</evidence>
<organism evidence="7 8">
    <name type="scientific">Algibacter lectus</name>
    <dbReference type="NCBI Taxonomy" id="221126"/>
    <lineage>
        <taxon>Bacteria</taxon>
        <taxon>Pseudomonadati</taxon>
        <taxon>Bacteroidota</taxon>
        <taxon>Flavobacteriia</taxon>
        <taxon>Flavobacteriales</taxon>
        <taxon>Flavobacteriaceae</taxon>
        <taxon>Algibacter</taxon>
    </lineage>
</organism>
<evidence type="ECO:0000256" key="4">
    <source>
        <dbReference type="ARBA" id="ARBA00022989"/>
    </source>
</evidence>
<feature type="transmembrane region" description="Helical" evidence="6">
    <location>
        <begin position="397"/>
        <end position="418"/>
    </location>
</feature>
<evidence type="ECO:0000256" key="3">
    <source>
        <dbReference type="ARBA" id="ARBA00022692"/>
    </source>
</evidence>
<dbReference type="InterPro" id="IPR050833">
    <property type="entry name" value="Poly_Biosynth_Transport"/>
</dbReference>
<feature type="transmembrane region" description="Helical" evidence="6">
    <location>
        <begin position="39"/>
        <end position="60"/>
    </location>
</feature>
<feature type="transmembrane region" description="Helical" evidence="6">
    <location>
        <begin position="340"/>
        <end position="363"/>
    </location>
</feature>
<keyword evidence="5 6" id="KW-0472">Membrane</keyword>
<dbReference type="RefSeq" id="WP_133965852.1">
    <property type="nucleotide sequence ID" value="NZ_SORL01000007.1"/>
</dbReference>
<evidence type="ECO:0000313" key="7">
    <source>
        <dbReference type="EMBL" id="TDY63666.1"/>
    </source>
</evidence>
<feature type="transmembrane region" description="Helical" evidence="6">
    <location>
        <begin position="439"/>
        <end position="459"/>
    </location>
</feature>
<evidence type="ECO:0000256" key="6">
    <source>
        <dbReference type="SAM" id="Phobius"/>
    </source>
</evidence>
<feature type="transmembrane region" description="Helical" evidence="6">
    <location>
        <begin position="465"/>
        <end position="484"/>
    </location>
</feature>
<evidence type="ECO:0000256" key="5">
    <source>
        <dbReference type="ARBA" id="ARBA00023136"/>
    </source>
</evidence>
<feature type="transmembrane region" description="Helical" evidence="6">
    <location>
        <begin position="308"/>
        <end position="328"/>
    </location>
</feature>
<feature type="transmembrane region" description="Helical" evidence="6">
    <location>
        <begin position="81"/>
        <end position="105"/>
    </location>
</feature>
<sequence length="505" mass="57216">MSQIKTASIISYLTIFTNIIVGIGLTPLILSSLGKSEYGLYMLVGSLIGYLALLDFGLNTTTVRFVSKYRHENNKEKEESFIATNIGIYGGIAVFICFIGLGFYFTIDYFFTNLSTDELNLFKAMYLFMLINLIWIMIRGALVGIIMAYEKFNFPKILNYFRIILRAITIIVLLKSGGKALGIVLIDTIFNLLILLIYIGFIYFKLPVKFKFSKFNKKYINKIFSYSIWIFLGVLMDQLYWRSGQTILGIKSTTEEIAVYAIGMLFISYYMTMSSAISGLFLPMATKMHINKASNLELTNLMVKVGRIQWFVISNMLFGFIFFGQKFIELWIGSGYEDSWIIAIIIMLTLTIPSIQNVGNSILEAYNLHARKIQVNTGLAIVSVIVAVFLVDYYHSIGVAIACAASVFIGQVIYNNYYFKKHIGLNLKTYTVSMFKGNIISIPLILTSTYLLSFISFGAEGWLNLGLKVLLFLIISSVSIYFVAMNSYEKGLIISMIFKVFKNKK</sequence>
<evidence type="ECO:0000256" key="2">
    <source>
        <dbReference type="ARBA" id="ARBA00022475"/>
    </source>
</evidence>
<dbReference type="AlphaFoldDB" id="A0A4R8MI62"/>
<feature type="transmembrane region" description="Helical" evidence="6">
    <location>
        <begin position="180"/>
        <end position="203"/>
    </location>
</feature>
<evidence type="ECO:0000256" key="1">
    <source>
        <dbReference type="ARBA" id="ARBA00004651"/>
    </source>
</evidence>
<keyword evidence="8" id="KW-1185">Reference proteome</keyword>
<accession>A0A4R8MI62</accession>
<protein>
    <submittedName>
        <fullName evidence="7">O-antigen/teichoic acid export membrane protein</fullName>
    </submittedName>
</protein>
<feature type="transmembrane region" description="Helical" evidence="6">
    <location>
        <begin position="157"/>
        <end position="174"/>
    </location>
</feature>
<reference evidence="7 8" key="1">
    <citation type="submission" date="2019-03" db="EMBL/GenBank/DDBJ databases">
        <title>Genomic Encyclopedia of Type Strains, Phase III (KMG-III): the genomes of soil and plant-associated and newly described type strains.</title>
        <authorList>
            <person name="Whitman W."/>
        </authorList>
    </citation>
    <scope>NUCLEOTIDE SEQUENCE [LARGE SCALE GENOMIC DNA]</scope>
    <source>
        <strain evidence="7 8">CECT 8301</strain>
    </source>
</reference>
<dbReference type="Proteomes" id="UP000294824">
    <property type="component" value="Unassembled WGS sequence"/>
</dbReference>
<keyword evidence="4 6" id="KW-1133">Transmembrane helix</keyword>
<dbReference type="GO" id="GO:0005886">
    <property type="term" value="C:plasma membrane"/>
    <property type="evidence" value="ECO:0007669"/>
    <property type="project" value="UniProtKB-SubCell"/>
</dbReference>
<feature type="transmembrane region" description="Helical" evidence="6">
    <location>
        <begin position="223"/>
        <end position="241"/>
    </location>
</feature>
<dbReference type="PANTHER" id="PTHR30250">
    <property type="entry name" value="PST FAMILY PREDICTED COLANIC ACID TRANSPORTER"/>
    <property type="match status" value="1"/>
</dbReference>
<name>A0A4R8MI62_9FLAO</name>
<comment type="caution">
    <text evidence="7">The sequence shown here is derived from an EMBL/GenBank/DDBJ whole genome shotgun (WGS) entry which is preliminary data.</text>
</comment>
<keyword evidence="3 6" id="KW-0812">Transmembrane</keyword>
<dbReference type="InterPro" id="IPR002797">
    <property type="entry name" value="Polysacc_synth"/>
</dbReference>
<proteinExistence type="predicted"/>
<dbReference type="EMBL" id="SORL01000007">
    <property type="protein sequence ID" value="TDY63666.1"/>
    <property type="molecule type" value="Genomic_DNA"/>
</dbReference>
<comment type="subcellular location">
    <subcellularLocation>
        <location evidence="1">Cell membrane</location>
        <topology evidence="1">Multi-pass membrane protein</topology>
    </subcellularLocation>
</comment>
<keyword evidence="2" id="KW-1003">Cell membrane</keyword>